<evidence type="ECO:0000259" key="1">
    <source>
        <dbReference type="Pfam" id="PF10593"/>
    </source>
</evidence>
<feature type="domain" description="Putative endonuclease Z1" evidence="1">
    <location>
        <begin position="428"/>
        <end position="653"/>
    </location>
</feature>
<dbReference type="RefSeq" id="WP_023403547.1">
    <property type="nucleotide sequence ID" value="NZ_BAUJ01000016.1"/>
</dbReference>
<dbReference type="AlphaFoldDB" id="V5FH28"/>
<proteinExistence type="predicted"/>
<dbReference type="Proteomes" id="UP000017800">
    <property type="component" value="Unassembled WGS sequence"/>
</dbReference>
<name>V5FH28_9VIBR</name>
<evidence type="ECO:0000313" key="2">
    <source>
        <dbReference type="EMBL" id="GAD89176.1"/>
    </source>
</evidence>
<evidence type="ECO:0000313" key="3">
    <source>
        <dbReference type="Proteomes" id="UP000017800"/>
    </source>
</evidence>
<dbReference type="InterPro" id="IPR018310">
    <property type="entry name" value="Put_endonuclease_Z1-dom"/>
</dbReference>
<reference evidence="2 3" key="1">
    <citation type="submission" date="2013-11" db="EMBL/GenBank/DDBJ databases">
        <title>Whole genome shotgun sequence of Vibrio halioticoli NBRC 102217.</title>
        <authorList>
            <person name="Isaki S."/>
            <person name="Kimura A."/>
            <person name="Ohji S."/>
            <person name="Hosoyama A."/>
            <person name="Fujita N."/>
            <person name="Hashimoto M."/>
            <person name="Hosoyama Y."/>
            <person name="Yamazoe A."/>
        </authorList>
    </citation>
    <scope>NUCLEOTIDE SEQUENCE [LARGE SCALE GENOMIC DNA]</scope>
    <source>
        <strain evidence="2 3">NBRC 102217</strain>
    </source>
</reference>
<keyword evidence="3" id="KW-1185">Reference proteome</keyword>
<protein>
    <recommendedName>
        <fullName evidence="1">Putative endonuclease Z1 domain-containing protein</fullName>
    </recommendedName>
</protein>
<sequence length="923" mass="104787">MNSIQQNLLTVAQVFLNMATEQGIEITPDLIAQNVDIASANMPAINREDKETVINELIRRSSAWMEKDKVISDETNHVAWLNTERKNDWRYWPRYKQLISEKLPDAAVSGLDESTDNILGLLEDPKRTGNWDRRGMVVGHVQSGKTGHYTGLINKGADAGYKIIIVLAGLHNNLRAQTQMRLDEGFLGYETSPETIDKRRLIGVGRIDTDSSIRPNTATHRLENGDFNKRTSSNLNVAPEERPWLFVIKKNKSVLEGLLEWIQKNVAYNVNYNAKKPVLNSVHNLPLLLIDDEADNASIDTNDVDSEDLEHNPTAINSGIRKILNSFDKSAYVAYTATPFANVFINEKSKTKLEGEDLFPSAFIVNLSAPSNYMGPDKIFFDETKEENKNKRNIRRVVNDHYDFSLKDGWLPPSHKSHHQIDDYLPISLKEAIHSFILTTALRDIRGQGDKHASMLVHVTRFTNVQNQVKELIVKHIKHIRQNVERKLGSHRDIFNEFKNVYNTEFCESNDFGRIGWVELENAITKSVLDIQVKEINGTAKDALDYSDSNIPQKVIAIGGDKLARGLTLEGLTTSYFLRSSKMYDTLMQMGRWFGYRDGFDDICRIYTTEELIEWYEHIATAATELREEFDLMARQGSTPKDFGLKVCSHPTLLVTSRLKMRSSETLRLSFSGTTAETVTYFKHNISNIKSNFDAFNQLVGNLNLSRASNLLLPNNLSRSSGKFWSDVDYKYVTEFLSAYKTHPDAVKIDSRIMTKFIQDVVSTHDELNSWDVALIGGNGEKFKNINGMSYIVRTKNRAVQPDSDKIDIGSVTSGSFELYGLSDDDYKFAMEQTMLAFKDAQGTDPDFEKKMPKEPKGIHIRQAKGRRKDAKGLLLLYGFVHEDDVSNIDMPQIGFAISFPTSQSNIKGTEYRVNNIYQDNEF</sequence>
<dbReference type="Pfam" id="PF10593">
    <property type="entry name" value="Z1"/>
    <property type="match status" value="1"/>
</dbReference>
<gene>
    <name evidence="2" type="ORF">VHA01S_016_00330</name>
</gene>
<dbReference type="eggNOG" id="COG1100">
    <property type="taxonomic scope" value="Bacteria"/>
</dbReference>
<comment type="caution">
    <text evidence="2">The sequence shown here is derived from an EMBL/GenBank/DDBJ whole genome shotgun (WGS) entry which is preliminary data.</text>
</comment>
<accession>V5FH28</accession>
<dbReference type="EMBL" id="BAUJ01000016">
    <property type="protein sequence ID" value="GAD89176.1"/>
    <property type="molecule type" value="Genomic_DNA"/>
</dbReference>
<organism evidence="2 3">
    <name type="scientific">Vibrio halioticoli NBRC 102217</name>
    <dbReference type="NCBI Taxonomy" id="1219072"/>
    <lineage>
        <taxon>Bacteria</taxon>
        <taxon>Pseudomonadati</taxon>
        <taxon>Pseudomonadota</taxon>
        <taxon>Gammaproteobacteria</taxon>
        <taxon>Vibrionales</taxon>
        <taxon>Vibrionaceae</taxon>
        <taxon>Vibrio</taxon>
    </lineage>
</organism>